<keyword evidence="3 5" id="KW-0813">Transport</keyword>
<evidence type="ECO:0000256" key="1">
    <source>
        <dbReference type="ARBA" id="ARBA00003681"/>
    </source>
</evidence>
<keyword evidence="3 5" id="KW-0762">Sugar transport</keyword>
<dbReference type="Pfam" id="PF00381">
    <property type="entry name" value="PTS-HPr"/>
    <property type="match status" value="1"/>
</dbReference>
<evidence type="ECO:0000313" key="5">
    <source>
        <dbReference type="EMBL" id="KEQ24679.1"/>
    </source>
</evidence>
<dbReference type="PROSITE" id="PS51350">
    <property type="entry name" value="PTS_HPR_DOM"/>
    <property type="match status" value="1"/>
</dbReference>
<dbReference type="NCBIfam" id="TIGR01003">
    <property type="entry name" value="PTS_HPr_family"/>
    <property type="match status" value="1"/>
</dbReference>
<evidence type="ECO:0000259" key="4">
    <source>
        <dbReference type="PROSITE" id="PS51350"/>
    </source>
</evidence>
<dbReference type="EMBL" id="JNVM01000015">
    <property type="protein sequence ID" value="KEQ24679.1"/>
    <property type="molecule type" value="Genomic_DNA"/>
</dbReference>
<gene>
    <name evidence="5" type="ORF">ET33_08085</name>
</gene>
<comment type="function">
    <text evidence="1">General (non sugar-specific) component of the phosphoenolpyruvate-dependent sugar phosphotransferase system (sugar PTS). This major carbohydrate active-transport system catalyzes the phosphorylation of incoming sugar substrates concomitantly with their translocation across the cell membrane. The phosphoryl group from phosphoenolpyruvate (PEP) is transferred to the phosphoryl carrier protein HPr by enzyme I. Phospho-HPr then transfers it to the PTS EIIA domain.</text>
</comment>
<sequence>MVTEGVTVRCQAGLHTRPAKLFALAAQRFRADITVEFEGRQAQGKSIISLLQLGAPKGSRLWVSAEGEDEREAVQALCELLRGCD</sequence>
<evidence type="ECO:0000313" key="6">
    <source>
        <dbReference type="Proteomes" id="UP000028123"/>
    </source>
</evidence>
<dbReference type="RefSeq" id="WP_036685082.1">
    <property type="nucleotide sequence ID" value="NZ_JNVM01000015.1"/>
</dbReference>
<dbReference type="PRINTS" id="PR00107">
    <property type="entry name" value="PHOSPHOCPHPR"/>
</dbReference>
<dbReference type="InterPro" id="IPR050399">
    <property type="entry name" value="HPr"/>
</dbReference>
<dbReference type="eggNOG" id="COG1925">
    <property type="taxonomic scope" value="Bacteria"/>
</dbReference>
<organism evidence="5 6">
    <name type="scientific">Paenibacillus tyrfis</name>
    <dbReference type="NCBI Taxonomy" id="1501230"/>
    <lineage>
        <taxon>Bacteria</taxon>
        <taxon>Bacillati</taxon>
        <taxon>Bacillota</taxon>
        <taxon>Bacilli</taxon>
        <taxon>Bacillales</taxon>
        <taxon>Paenibacillaceae</taxon>
        <taxon>Paenibacillus</taxon>
    </lineage>
</organism>
<dbReference type="OrthoDB" id="9809047at2"/>
<keyword evidence="6" id="KW-1185">Reference proteome</keyword>
<proteinExistence type="predicted"/>
<dbReference type="Gene3D" id="3.30.1340.10">
    <property type="entry name" value="HPr-like"/>
    <property type="match status" value="1"/>
</dbReference>
<dbReference type="PANTHER" id="PTHR33705">
    <property type="entry name" value="PHOSPHOCARRIER PROTEIN HPR"/>
    <property type="match status" value="1"/>
</dbReference>
<reference evidence="5 6" key="1">
    <citation type="submission" date="2014-06" db="EMBL/GenBank/DDBJ databases">
        <title>Draft genome sequence of Paenibacillus sp. MSt1.</title>
        <authorList>
            <person name="Aw Y.K."/>
            <person name="Ong K.S."/>
            <person name="Gan H.M."/>
            <person name="Lee S.M."/>
        </authorList>
    </citation>
    <scope>NUCLEOTIDE SEQUENCE [LARGE SCALE GENOMIC DNA]</scope>
    <source>
        <strain evidence="5 6">MSt1</strain>
    </source>
</reference>
<dbReference type="AlphaFoldDB" id="A0A081P1V6"/>
<dbReference type="PROSITE" id="PS00589">
    <property type="entry name" value="PTS_HPR_SER"/>
    <property type="match status" value="1"/>
</dbReference>
<evidence type="ECO:0000256" key="2">
    <source>
        <dbReference type="ARBA" id="ARBA00020422"/>
    </source>
</evidence>
<feature type="domain" description="HPr" evidence="4">
    <location>
        <begin position="1"/>
        <end position="85"/>
    </location>
</feature>
<dbReference type="InterPro" id="IPR035895">
    <property type="entry name" value="HPr-like_sf"/>
</dbReference>
<evidence type="ECO:0000256" key="3">
    <source>
        <dbReference type="ARBA" id="ARBA00022597"/>
    </source>
</evidence>
<name>A0A081P1V6_9BACL</name>
<dbReference type="CDD" id="cd00367">
    <property type="entry name" value="PTS-HPr_like"/>
    <property type="match status" value="1"/>
</dbReference>
<accession>A0A081P1V6</accession>
<dbReference type="Proteomes" id="UP000028123">
    <property type="component" value="Unassembled WGS sequence"/>
</dbReference>
<protein>
    <recommendedName>
        <fullName evidence="2">Phosphocarrier protein HPr</fullName>
    </recommendedName>
</protein>
<dbReference type="PANTHER" id="PTHR33705:SF1">
    <property type="entry name" value="PHOSPHOCARRIER PROTEIN HPR"/>
    <property type="match status" value="1"/>
</dbReference>
<dbReference type="SUPFAM" id="SSF55594">
    <property type="entry name" value="HPr-like"/>
    <property type="match status" value="1"/>
</dbReference>
<dbReference type="InterPro" id="IPR000032">
    <property type="entry name" value="HPr-like"/>
</dbReference>
<comment type="caution">
    <text evidence="5">The sequence shown here is derived from an EMBL/GenBank/DDBJ whole genome shotgun (WGS) entry which is preliminary data.</text>
</comment>
<dbReference type="InterPro" id="IPR002114">
    <property type="entry name" value="PTS_HPr_Ser_P_site"/>
</dbReference>